<dbReference type="EMBL" id="CP019312">
    <property type="protein sequence ID" value="APX12573.1"/>
    <property type="molecule type" value="Genomic_DNA"/>
</dbReference>
<reference evidence="1 2" key="1">
    <citation type="submission" date="2017-01" db="EMBL/GenBank/DDBJ databases">
        <title>Complete genome of Tateyamaria omphalii DOK1-4 isolated from seawater in Dokdo.</title>
        <authorList>
            <person name="Kim J.H."/>
            <person name="Chi W.-J."/>
        </authorList>
    </citation>
    <scope>NUCLEOTIDE SEQUENCE [LARGE SCALE GENOMIC DNA]</scope>
    <source>
        <strain evidence="1 2">DOK1-4</strain>
    </source>
</reference>
<dbReference type="KEGG" id="tom:BWR18_13450"/>
<evidence type="ECO:0000313" key="1">
    <source>
        <dbReference type="EMBL" id="APX12573.1"/>
    </source>
</evidence>
<accession>A0A1P8MX45</accession>
<protein>
    <submittedName>
        <fullName evidence="1">Uncharacterized protein</fullName>
    </submittedName>
</protein>
<organism evidence="1 2">
    <name type="scientific">Tateyamaria omphalii</name>
    <dbReference type="NCBI Taxonomy" id="299262"/>
    <lineage>
        <taxon>Bacteria</taxon>
        <taxon>Pseudomonadati</taxon>
        <taxon>Pseudomonadota</taxon>
        <taxon>Alphaproteobacteria</taxon>
        <taxon>Rhodobacterales</taxon>
        <taxon>Roseobacteraceae</taxon>
        <taxon>Tateyamaria</taxon>
    </lineage>
</organism>
<name>A0A1P8MX45_9RHOB</name>
<dbReference type="STRING" id="299262.BWR18_13450"/>
<dbReference type="Proteomes" id="UP000186336">
    <property type="component" value="Chromosome"/>
</dbReference>
<evidence type="ECO:0000313" key="2">
    <source>
        <dbReference type="Proteomes" id="UP000186336"/>
    </source>
</evidence>
<keyword evidence="2" id="KW-1185">Reference proteome</keyword>
<proteinExistence type="predicted"/>
<dbReference type="AlphaFoldDB" id="A0A1P8MX45"/>
<sequence>MSAPCQPECRYANWLFFPILSASQKGEAPACLEESEPPDKLIAICETALARASAPNADTRDTGAVARSFAGLASSGRPLTLIDIALAMSREHQGGPS</sequence>
<gene>
    <name evidence="1" type="ORF">BWR18_13450</name>
</gene>